<dbReference type="InterPro" id="IPR035965">
    <property type="entry name" value="PAS-like_dom_sf"/>
</dbReference>
<gene>
    <name evidence="11" type="ORF">GCM10011511_55420</name>
</gene>
<dbReference type="PROSITE" id="PS50113">
    <property type="entry name" value="PAC"/>
    <property type="match status" value="1"/>
</dbReference>
<evidence type="ECO:0000256" key="6">
    <source>
        <dbReference type="SAM" id="Coils"/>
    </source>
</evidence>
<dbReference type="CDD" id="cd00082">
    <property type="entry name" value="HisKA"/>
    <property type="match status" value="1"/>
</dbReference>
<feature type="domain" description="PAS" evidence="9">
    <location>
        <begin position="239"/>
        <end position="310"/>
    </location>
</feature>
<dbReference type="InterPro" id="IPR005467">
    <property type="entry name" value="His_kinase_dom"/>
</dbReference>
<evidence type="ECO:0000313" key="12">
    <source>
        <dbReference type="Proteomes" id="UP000607559"/>
    </source>
</evidence>
<dbReference type="SMART" id="SM00091">
    <property type="entry name" value="PAS"/>
    <property type="match status" value="1"/>
</dbReference>
<name>A0A8J2XXQ1_9BACT</name>
<keyword evidence="3" id="KW-0597">Phosphoprotein</keyword>
<keyword evidence="5" id="KW-0418">Kinase</keyword>
<dbReference type="Proteomes" id="UP000607559">
    <property type="component" value="Unassembled WGS sequence"/>
</dbReference>
<dbReference type="InterPro" id="IPR003594">
    <property type="entry name" value="HATPase_dom"/>
</dbReference>
<dbReference type="SMART" id="SM00388">
    <property type="entry name" value="HisKA"/>
    <property type="match status" value="1"/>
</dbReference>
<keyword evidence="12" id="KW-1185">Reference proteome</keyword>
<evidence type="ECO:0000259" key="8">
    <source>
        <dbReference type="PROSITE" id="PS50109"/>
    </source>
</evidence>
<keyword evidence="7" id="KW-0812">Transmembrane</keyword>
<dbReference type="GO" id="GO:0000155">
    <property type="term" value="F:phosphorelay sensor kinase activity"/>
    <property type="evidence" value="ECO:0007669"/>
    <property type="project" value="InterPro"/>
</dbReference>
<comment type="catalytic activity">
    <reaction evidence="1">
        <text>ATP + protein L-histidine = ADP + protein N-phospho-L-histidine.</text>
        <dbReference type="EC" id="2.7.13.3"/>
    </reaction>
</comment>
<dbReference type="InterPro" id="IPR007891">
    <property type="entry name" value="CHASE3"/>
</dbReference>
<dbReference type="SUPFAM" id="SSF47384">
    <property type="entry name" value="Homodimeric domain of signal transducing histidine kinase"/>
    <property type="match status" value="1"/>
</dbReference>
<evidence type="ECO:0000259" key="10">
    <source>
        <dbReference type="PROSITE" id="PS50113"/>
    </source>
</evidence>
<evidence type="ECO:0000259" key="9">
    <source>
        <dbReference type="PROSITE" id="PS50112"/>
    </source>
</evidence>
<dbReference type="PANTHER" id="PTHR43304">
    <property type="entry name" value="PHYTOCHROME-LIKE PROTEIN CPH1"/>
    <property type="match status" value="1"/>
</dbReference>
<feature type="domain" description="Histidine kinase" evidence="8">
    <location>
        <begin position="389"/>
        <end position="602"/>
    </location>
</feature>
<dbReference type="EC" id="2.7.13.3" evidence="2"/>
<evidence type="ECO:0000256" key="7">
    <source>
        <dbReference type="SAM" id="Phobius"/>
    </source>
</evidence>
<dbReference type="AlphaFoldDB" id="A0A8J2XXQ1"/>
<dbReference type="InterPro" id="IPR004358">
    <property type="entry name" value="Sig_transdc_His_kin-like_C"/>
</dbReference>
<dbReference type="Gene3D" id="1.10.287.130">
    <property type="match status" value="1"/>
</dbReference>
<evidence type="ECO:0000256" key="4">
    <source>
        <dbReference type="ARBA" id="ARBA00022679"/>
    </source>
</evidence>
<dbReference type="Gene3D" id="3.30.565.10">
    <property type="entry name" value="Histidine kinase-like ATPase, C-terminal domain"/>
    <property type="match status" value="1"/>
</dbReference>
<dbReference type="Gene3D" id="3.30.450.20">
    <property type="entry name" value="PAS domain"/>
    <property type="match status" value="1"/>
</dbReference>
<evidence type="ECO:0000313" key="11">
    <source>
        <dbReference type="EMBL" id="GGB24436.1"/>
    </source>
</evidence>
<keyword evidence="6" id="KW-0175">Coiled coil</keyword>
<reference evidence="11" key="2">
    <citation type="submission" date="2020-09" db="EMBL/GenBank/DDBJ databases">
        <authorList>
            <person name="Sun Q."/>
            <person name="Zhou Y."/>
        </authorList>
    </citation>
    <scope>NUCLEOTIDE SEQUENCE</scope>
    <source>
        <strain evidence="11">CGMCC 1.15448</strain>
    </source>
</reference>
<dbReference type="InterPro" id="IPR052162">
    <property type="entry name" value="Sensor_kinase/Photoreceptor"/>
</dbReference>
<evidence type="ECO:0000256" key="3">
    <source>
        <dbReference type="ARBA" id="ARBA00022553"/>
    </source>
</evidence>
<dbReference type="InterPro" id="IPR000700">
    <property type="entry name" value="PAS-assoc_C"/>
</dbReference>
<reference evidence="11" key="1">
    <citation type="journal article" date="2014" name="Int. J. Syst. Evol. Microbiol.">
        <title>Complete genome sequence of Corynebacterium casei LMG S-19264T (=DSM 44701T), isolated from a smear-ripened cheese.</title>
        <authorList>
            <consortium name="US DOE Joint Genome Institute (JGI-PGF)"/>
            <person name="Walter F."/>
            <person name="Albersmeier A."/>
            <person name="Kalinowski J."/>
            <person name="Ruckert C."/>
        </authorList>
    </citation>
    <scope>NUCLEOTIDE SEQUENCE</scope>
    <source>
        <strain evidence="11">CGMCC 1.15448</strain>
    </source>
</reference>
<dbReference type="InterPro" id="IPR000014">
    <property type="entry name" value="PAS"/>
</dbReference>
<dbReference type="CDD" id="cd00130">
    <property type="entry name" value="PAS"/>
    <property type="match status" value="1"/>
</dbReference>
<dbReference type="InterPro" id="IPR003661">
    <property type="entry name" value="HisK_dim/P_dom"/>
</dbReference>
<dbReference type="Pfam" id="PF13426">
    <property type="entry name" value="PAS_9"/>
    <property type="match status" value="1"/>
</dbReference>
<protein>
    <recommendedName>
        <fullName evidence="2">histidine kinase</fullName>
        <ecNumber evidence="2">2.7.13.3</ecNumber>
    </recommendedName>
</protein>
<feature type="coiled-coil region" evidence="6">
    <location>
        <begin position="208"/>
        <end position="242"/>
    </location>
</feature>
<dbReference type="FunFam" id="3.30.565.10:FF:000006">
    <property type="entry name" value="Sensor histidine kinase WalK"/>
    <property type="match status" value="1"/>
</dbReference>
<comment type="caution">
    <text evidence="11">The sequence shown here is derived from an EMBL/GenBank/DDBJ whole genome shotgun (WGS) entry which is preliminary data.</text>
</comment>
<dbReference type="PANTHER" id="PTHR43304:SF1">
    <property type="entry name" value="PAC DOMAIN-CONTAINING PROTEIN"/>
    <property type="match status" value="1"/>
</dbReference>
<dbReference type="SUPFAM" id="SSF55785">
    <property type="entry name" value="PYP-like sensor domain (PAS domain)"/>
    <property type="match status" value="1"/>
</dbReference>
<dbReference type="InterPro" id="IPR036890">
    <property type="entry name" value="HATPase_C_sf"/>
</dbReference>
<evidence type="ECO:0000256" key="5">
    <source>
        <dbReference type="ARBA" id="ARBA00022777"/>
    </source>
</evidence>
<dbReference type="SUPFAM" id="SSF55874">
    <property type="entry name" value="ATPase domain of HSP90 chaperone/DNA topoisomerase II/histidine kinase"/>
    <property type="match status" value="1"/>
</dbReference>
<keyword evidence="4" id="KW-0808">Transferase</keyword>
<sequence length="604" mass="68788">MKTLLGNKLINAIAIAIVAVFIIVLLSIWQNQRIQDTGEGIRHTNAVLSQSQEVQRAAMEFQLNVKNFLLTGDSSFLDTAGHTAALLPQKIDSLRDLIAGDSGQRPLLDSLQYYVSRSHVVLERAMRMSRAGDFENVSALIGDEARYGYSHRIQAMIDQLETGQGRLLEARRIANRRRVTALQVALWALIAGVVVLALFILRKIRADRHKDRRAREQLRRLNRQLEKKVEVQSTNLRSSENKYKTLFDKSPLPKWIYDDHTMRFLEVNDTAIRDYGYSRDEFLSMTIADIRPPEDVAALVDDVNNVRGKPDAFRNSQWRHIKKNGEIIDVDVTAHAIEFEGRKARMVVVKDITDRRKYELQLQRLNIDLAKRAAELATSNAELERFAYIASHDLQEPLRMVSSFLQLLQKKYYGKLDSKADQYIHYAVDGAERMKALIMDLLEYSRVGTGQESFGAVDTAVVMEEVGNIFREKIIGVRAEVDIGPLPVVFGDKVQVTQLFQNLLSNALKYHSDQPPMIRIRAKEQLASWLFSVEDNGIGIDSQFFEKIFIIFQRLHNKNDYSGTGIGLAICKKIVERHGGKIWVESAPKEGSTFYFTIHKKGKT</sequence>
<proteinExistence type="predicted"/>
<keyword evidence="7" id="KW-0472">Membrane</keyword>
<feature type="domain" description="PAC" evidence="10">
    <location>
        <begin position="314"/>
        <end position="364"/>
    </location>
</feature>
<accession>A0A8J2XXQ1</accession>
<dbReference type="PROSITE" id="PS50109">
    <property type="entry name" value="HIS_KIN"/>
    <property type="match status" value="1"/>
</dbReference>
<dbReference type="InterPro" id="IPR036097">
    <property type="entry name" value="HisK_dim/P_sf"/>
</dbReference>
<dbReference type="NCBIfam" id="TIGR00229">
    <property type="entry name" value="sensory_box"/>
    <property type="match status" value="1"/>
</dbReference>
<dbReference type="RefSeq" id="WP_188937942.1">
    <property type="nucleotide sequence ID" value="NZ_BMJC01000008.1"/>
</dbReference>
<keyword evidence="7" id="KW-1133">Transmembrane helix</keyword>
<evidence type="ECO:0000256" key="1">
    <source>
        <dbReference type="ARBA" id="ARBA00000085"/>
    </source>
</evidence>
<dbReference type="Pfam" id="PF02518">
    <property type="entry name" value="HATPase_c"/>
    <property type="match status" value="1"/>
</dbReference>
<feature type="transmembrane region" description="Helical" evidence="7">
    <location>
        <begin position="181"/>
        <end position="201"/>
    </location>
</feature>
<feature type="transmembrane region" description="Helical" evidence="7">
    <location>
        <begin position="9"/>
        <end position="29"/>
    </location>
</feature>
<dbReference type="PROSITE" id="PS50112">
    <property type="entry name" value="PAS"/>
    <property type="match status" value="1"/>
</dbReference>
<dbReference type="Pfam" id="PF05227">
    <property type="entry name" value="CHASE3"/>
    <property type="match status" value="1"/>
</dbReference>
<organism evidence="11 12">
    <name type="scientific">Puia dinghuensis</name>
    <dbReference type="NCBI Taxonomy" id="1792502"/>
    <lineage>
        <taxon>Bacteria</taxon>
        <taxon>Pseudomonadati</taxon>
        <taxon>Bacteroidota</taxon>
        <taxon>Chitinophagia</taxon>
        <taxon>Chitinophagales</taxon>
        <taxon>Chitinophagaceae</taxon>
        <taxon>Puia</taxon>
    </lineage>
</organism>
<dbReference type="PRINTS" id="PR00344">
    <property type="entry name" value="BCTRLSENSOR"/>
</dbReference>
<dbReference type="EMBL" id="BMJC01000008">
    <property type="protein sequence ID" value="GGB24436.1"/>
    <property type="molecule type" value="Genomic_DNA"/>
</dbReference>
<evidence type="ECO:0000256" key="2">
    <source>
        <dbReference type="ARBA" id="ARBA00012438"/>
    </source>
</evidence>
<dbReference type="SMART" id="SM00387">
    <property type="entry name" value="HATPase_c"/>
    <property type="match status" value="1"/>
</dbReference>
<dbReference type="Pfam" id="PF00512">
    <property type="entry name" value="HisKA"/>
    <property type="match status" value="1"/>
</dbReference>